<accession>A0A250KT52</accession>
<feature type="transmembrane region" description="Helical" evidence="2">
    <location>
        <begin position="883"/>
        <end position="904"/>
    </location>
</feature>
<feature type="transmembrane region" description="Helical" evidence="2">
    <location>
        <begin position="959"/>
        <end position="985"/>
    </location>
</feature>
<evidence type="ECO:0000256" key="1">
    <source>
        <dbReference type="SAM" id="MobiDB-lite"/>
    </source>
</evidence>
<feature type="transmembrane region" description="Helical" evidence="2">
    <location>
        <begin position="369"/>
        <end position="393"/>
    </location>
</feature>
<keyword evidence="5" id="KW-1185">Reference proteome</keyword>
<dbReference type="Gene3D" id="3.30.2090.10">
    <property type="entry name" value="Multidrug efflux transporter AcrB TolC docking domain, DN and DC subdomains"/>
    <property type="match status" value="2"/>
</dbReference>
<dbReference type="InterPro" id="IPR000731">
    <property type="entry name" value="SSD"/>
</dbReference>
<dbReference type="Proteomes" id="UP000266313">
    <property type="component" value="Chromosome"/>
</dbReference>
<feature type="transmembrane region" description="Helical" evidence="2">
    <location>
        <begin position="518"/>
        <end position="536"/>
    </location>
</feature>
<organism evidence="4 5">
    <name type="scientific">Methylocaldum marinum</name>
    <dbReference type="NCBI Taxonomy" id="1432792"/>
    <lineage>
        <taxon>Bacteria</taxon>
        <taxon>Pseudomonadati</taxon>
        <taxon>Pseudomonadota</taxon>
        <taxon>Gammaproteobacteria</taxon>
        <taxon>Methylococcales</taxon>
        <taxon>Methylococcaceae</taxon>
        <taxon>Methylocaldum</taxon>
    </lineage>
</organism>
<dbReference type="SUPFAM" id="SSF82866">
    <property type="entry name" value="Multidrug efflux transporter AcrB transmembrane domain"/>
    <property type="match status" value="2"/>
</dbReference>
<dbReference type="GO" id="GO:0005886">
    <property type="term" value="C:plasma membrane"/>
    <property type="evidence" value="ECO:0007669"/>
    <property type="project" value="TreeGrafter"/>
</dbReference>
<reference evidence="4 5" key="1">
    <citation type="submission" date="2016-12" db="EMBL/GenBank/DDBJ databases">
        <title>Genome sequencing of Methylocaldum marinum.</title>
        <authorList>
            <person name="Takeuchi M."/>
            <person name="Kamagata Y."/>
            <person name="Hiraoka S."/>
            <person name="Oshima K."/>
            <person name="Hattori M."/>
            <person name="Iwasaki W."/>
        </authorList>
    </citation>
    <scope>NUCLEOTIDE SEQUENCE [LARGE SCALE GENOMIC DNA]</scope>
    <source>
        <strain evidence="4 5">S8</strain>
    </source>
</reference>
<keyword evidence="2" id="KW-1133">Transmembrane helix</keyword>
<dbReference type="PANTHER" id="PTHR32063:SF33">
    <property type="entry name" value="RND SUPERFAMILY EFFLUX PUMP PERMEASE COMPONENT"/>
    <property type="match status" value="1"/>
</dbReference>
<dbReference type="Pfam" id="PF00873">
    <property type="entry name" value="ACR_tran"/>
    <property type="match status" value="2"/>
</dbReference>
<name>A0A250KT52_9GAMM</name>
<keyword evidence="2" id="KW-0472">Membrane</keyword>
<feature type="transmembrane region" description="Helical" evidence="2">
    <location>
        <begin position="858"/>
        <end position="877"/>
    </location>
</feature>
<evidence type="ECO:0000313" key="4">
    <source>
        <dbReference type="EMBL" id="BBA34742.1"/>
    </source>
</evidence>
<evidence type="ECO:0000313" key="5">
    <source>
        <dbReference type="Proteomes" id="UP000266313"/>
    </source>
</evidence>
<feature type="transmembrane region" description="Helical" evidence="2">
    <location>
        <begin position="930"/>
        <end position="947"/>
    </location>
</feature>
<dbReference type="AlphaFoldDB" id="A0A250KT52"/>
<evidence type="ECO:0000259" key="3">
    <source>
        <dbReference type="PROSITE" id="PS50156"/>
    </source>
</evidence>
<gene>
    <name evidence="4" type="ORF">sS8_2797</name>
</gene>
<dbReference type="EMBL" id="AP017928">
    <property type="protein sequence ID" value="BBA34742.1"/>
    <property type="molecule type" value="Genomic_DNA"/>
</dbReference>
<proteinExistence type="predicted"/>
<sequence>MGLILLAGGVALFAVEKEVVPRFSPQRINITAFYPGAGPEEIEAHLCIPIEEAVHDLPGVVRLETKAGTNWRLEEACVIQVQAAEGHDLQVLMGAVRARIQNIPHLPDGIDRIDVDEWHAPGDDGVIWVALYGATDELTLKRVGEQIQADLARISGVEKAENYGHVPDEIAIEVPAENLRRFGLTLGDVAAAVRRGSLDRPGGAVKTRQGDVILRTRGQARDAAALGETVLLARPDGTRLRLRDIAVIRDGLAERAFAWHHDGFPAQGWDIRANRDEVAVARRVKDYVADMAPRLPEGLKLKTWYDDSQSFDDRVETLLKNGLQGLGLVLLVLALFLNTRVAFWSAVGLFTALVGAVAAMWLMGVSLNMLSLFGFVLALGILVDDAIVVGDSIERRQADANPSAAPEDAARRAAIAGLAAVALPVSLSVATTAVAFLPGLFLSGWAKALLGPICAVMILALGVSLLEALCILPAHLAVPPRPSIGRMGNLRRSIARGLDAVIRHFYSPLLDYALRQPFLILSLFTMAILVAAAVVLGGQVRLAIQADVPKDTVAVFLDVPTGTPFATTQALSAQVERAYGQLREALEARQPATAVSPVSGLETLIFEHWAGFWMELAPGARQRFEVDAIADEWRRYIGDIGEAKLDFIYREGDSFYDLEFAVVAPDPETVTAASKALAAGLAEFPSVFDVTRSEQEGKPQRNLVLRPGAEHLGLRLEDVAEQLRQAYLGEVAQRFQRGPEQVKVVARLPLAERRDLQDLDQFPIRLPNGGEVPLSLVAEWQWLPKAGSLDRLDRRRVVWVRGRLGRQDPNRGDANAVYAALEAGPLEELRRRFPSARIEAGRTRQEQETVLRELGRNALLALAAVYGLLALFGLGLPLSAESLVGMIGAGGVVVNDSLVLLHAVRTRRGEQGTLPLDACLREVSLMRFRPVLLAFLTTFMGLVPLLFETSAQAQFLIPMATTLAAGLLFGMTATLVLIPAALLLFELGGAARKASVDGNDSISPLSRRRPDEA</sequence>
<feature type="domain" description="SSD" evidence="3">
    <location>
        <begin position="331"/>
        <end position="478"/>
    </location>
</feature>
<dbReference type="Gene3D" id="3.30.70.1430">
    <property type="entry name" value="Multidrug efflux transporter AcrB pore domain"/>
    <property type="match status" value="2"/>
</dbReference>
<dbReference type="InterPro" id="IPR027463">
    <property type="entry name" value="AcrB_DN_DC_subdom"/>
</dbReference>
<dbReference type="PANTHER" id="PTHR32063">
    <property type="match status" value="1"/>
</dbReference>
<dbReference type="SUPFAM" id="SSF82714">
    <property type="entry name" value="Multidrug efflux transporter AcrB TolC docking domain, DN and DC subdomains"/>
    <property type="match status" value="2"/>
</dbReference>
<dbReference type="SUPFAM" id="SSF82693">
    <property type="entry name" value="Multidrug efflux transporter AcrB pore domain, PN1, PN2, PC1 and PC2 subdomains"/>
    <property type="match status" value="2"/>
</dbReference>
<protein>
    <submittedName>
        <fullName evidence="4">Acriflavin resistance protein</fullName>
    </submittedName>
</protein>
<dbReference type="PROSITE" id="PS50156">
    <property type="entry name" value="SSD"/>
    <property type="match status" value="1"/>
</dbReference>
<feature type="region of interest" description="Disordered" evidence="1">
    <location>
        <begin position="994"/>
        <end position="1013"/>
    </location>
</feature>
<dbReference type="PRINTS" id="PR00702">
    <property type="entry name" value="ACRIFLAVINRP"/>
</dbReference>
<dbReference type="Gene3D" id="3.30.70.1440">
    <property type="entry name" value="Multidrug efflux transporter AcrB pore domain"/>
    <property type="match status" value="1"/>
</dbReference>
<dbReference type="Gene3D" id="3.30.70.1320">
    <property type="entry name" value="Multidrug efflux transporter AcrB pore domain like"/>
    <property type="match status" value="1"/>
</dbReference>
<dbReference type="Gene3D" id="1.20.1640.10">
    <property type="entry name" value="Multidrug efflux transporter AcrB transmembrane domain"/>
    <property type="match status" value="2"/>
</dbReference>
<dbReference type="GO" id="GO:0042910">
    <property type="term" value="F:xenobiotic transmembrane transporter activity"/>
    <property type="evidence" value="ECO:0007669"/>
    <property type="project" value="TreeGrafter"/>
</dbReference>
<keyword evidence="2" id="KW-0812">Transmembrane</keyword>
<feature type="transmembrane region" description="Helical" evidence="2">
    <location>
        <begin position="414"/>
        <end position="437"/>
    </location>
</feature>
<feature type="transmembrane region" description="Helical" evidence="2">
    <location>
        <begin position="343"/>
        <end position="363"/>
    </location>
</feature>
<dbReference type="KEGG" id="mmai:sS8_2797"/>
<feature type="transmembrane region" description="Helical" evidence="2">
    <location>
        <begin position="449"/>
        <end position="478"/>
    </location>
</feature>
<evidence type="ECO:0000256" key="2">
    <source>
        <dbReference type="SAM" id="Phobius"/>
    </source>
</evidence>
<dbReference type="RefSeq" id="WP_232020303.1">
    <property type="nucleotide sequence ID" value="NZ_AP017928.1"/>
</dbReference>
<dbReference type="InterPro" id="IPR001036">
    <property type="entry name" value="Acrflvin-R"/>
</dbReference>